<keyword evidence="3" id="KW-1133">Transmembrane helix</keyword>
<keyword evidence="3" id="KW-0812">Transmembrane</keyword>
<keyword evidence="6" id="KW-1185">Reference proteome</keyword>
<keyword evidence="3" id="KW-0472">Membrane</keyword>
<evidence type="ECO:0000259" key="4">
    <source>
        <dbReference type="Pfam" id="PF02397"/>
    </source>
</evidence>
<evidence type="ECO:0000256" key="1">
    <source>
        <dbReference type="ARBA" id="ARBA00006464"/>
    </source>
</evidence>
<feature type="transmembrane region" description="Helical" evidence="3">
    <location>
        <begin position="7"/>
        <end position="32"/>
    </location>
</feature>
<dbReference type="PANTHER" id="PTHR30576">
    <property type="entry name" value="COLANIC BIOSYNTHESIS UDP-GLUCOSE LIPID CARRIER TRANSFERASE"/>
    <property type="match status" value="1"/>
</dbReference>
<accession>A0ABX4XI64</accession>
<feature type="domain" description="Bacterial sugar transferase" evidence="4">
    <location>
        <begin position="2"/>
        <end position="176"/>
    </location>
</feature>
<proteinExistence type="inferred from homology"/>
<evidence type="ECO:0000256" key="3">
    <source>
        <dbReference type="SAM" id="Phobius"/>
    </source>
</evidence>
<sequence>MKRCIDFCFAMLLLVLASPIILMCGGIFYALYREKPFYISQRAGKDGLPFTIYKLKSMRTQYDMDGQLLPDAERLTKYGHLIRKLSLDELPQLLNILKGEMSFIGPRPLLLEYNALYTEEQKVRLTVLPGITGLAQVKGRNSLSWEEKFAFDCDYVHHQSLLLDLKIAVLTIYKVVQRDGISQDNQATMSKFTGVTPKRKESIYESDSISRPSHERERTEIYPASF</sequence>
<name>A0ABX4XI64_9LIST</name>
<evidence type="ECO:0000256" key="2">
    <source>
        <dbReference type="SAM" id="MobiDB-lite"/>
    </source>
</evidence>
<comment type="similarity">
    <text evidence="1">Belongs to the bacterial sugar transferase family.</text>
</comment>
<dbReference type="Proteomes" id="UP000236500">
    <property type="component" value="Unassembled WGS sequence"/>
</dbReference>
<organism evidence="5 6">
    <name type="scientific">Listeria newyorkensis</name>
    <dbReference type="NCBI Taxonomy" id="1497681"/>
    <lineage>
        <taxon>Bacteria</taxon>
        <taxon>Bacillati</taxon>
        <taxon>Bacillota</taxon>
        <taxon>Bacilli</taxon>
        <taxon>Bacillales</taxon>
        <taxon>Listeriaceae</taxon>
        <taxon>Listeria</taxon>
    </lineage>
</organism>
<comment type="caution">
    <text evidence="5">The sequence shown here is derived from an EMBL/GenBank/DDBJ whole genome shotgun (WGS) entry which is preliminary data.</text>
</comment>
<feature type="region of interest" description="Disordered" evidence="2">
    <location>
        <begin position="203"/>
        <end position="226"/>
    </location>
</feature>
<dbReference type="InterPro" id="IPR003362">
    <property type="entry name" value="Bact_transf"/>
</dbReference>
<dbReference type="EMBL" id="MPDH01000027">
    <property type="protein sequence ID" value="PNP87474.1"/>
    <property type="molecule type" value="Genomic_DNA"/>
</dbReference>
<gene>
    <name evidence="5" type="ORF">BMT55_15905</name>
</gene>
<protein>
    <submittedName>
        <fullName evidence="5">Sugar transferase</fullName>
    </submittedName>
</protein>
<evidence type="ECO:0000313" key="5">
    <source>
        <dbReference type="EMBL" id="PNP87474.1"/>
    </source>
</evidence>
<dbReference type="GO" id="GO:0016740">
    <property type="term" value="F:transferase activity"/>
    <property type="evidence" value="ECO:0007669"/>
    <property type="project" value="UniProtKB-KW"/>
</dbReference>
<reference evidence="5 6" key="1">
    <citation type="submission" date="2016-11" db="EMBL/GenBank/DDBJ databases">
        <title>Whole Genome Sequence of Listeria newyorkensis.</title>
        <authorList>
            <person name="Frink S."/>
            <person name="Morales C."/>
            <person name="Kiang D."/>
        </authorList>
    </citation>
    <scope>NUCLEOTIDE SEQUENCE [LARGE SCALE GENOMIC DNA]</scope>
    <source>
        <strain evidence="5 6">F1604011-044</strain>
    </source>
</reference>
<keyword evidence="5" id="KW-0808">Transferase</keyword>
<dbReference type="Pfam" id="PF02397">
    <property type="entry name" value="Bac_transf"/>
    <property type="match status" value="1"/>
</dbReference>
<evidence type="ECO:0000313" key="6">
    <source>
        <dbReference type="Proteomes" id="UP000236500"/>
    </source>
</evidence>
<dbReference type="PANTHER" id="PTHR30576:SF8">
    <property type="entry name" value="UNDECAPRENYL-PHOSPHATE GALACTOSE PHOSPHOTRANSFERASE"/>
    <property type="match status" value="1"/>
</dbReference>